<reference evidence="4" key="1">
    <citation type="journal article" date="2023" name="Plant J.">
        <title>Genome sequences and population genomics provide insights into the demographic history, inbreeding, and mutation load of two 'living fossil' tree species of Dipteronia.</title>
        <authorList>
            <person name="Feng Y."/>
            <person name="Comes H.P."/>
            <person name="Chen J."/>
            <person name="Zhu S."/>
            <person name="Lu R."/>
            <person name="Zhang X."/>
            <person name="Li P."/>
            <person name="Qiu J."/>
            <person name="Olsen K.M."/>
            <person name="Qiu Y."/>
        </authorList>
    </citation>
    <scope>NUCLEOTIDE SEQUENCE</scope>
    <source>
        <strain evidence="4">KIB01</strain>
    </source>
</reference>
<dbReference type="PANTHER" id="PTHR48258">
    <property type="entry name" value="DUF4218 DOMAIN-CONTAINING PROTEIN-RELATED"/>
    <property type="match status" value="1"/>
</dbReference>
<name>A0AAD9WJU8_9ROSI</name>
<protein>
    <recommendedName>
        <fullName evidence="3">DUF4216 domain-containing protein</fullName>
    </recommendedName>
</protein>
<feature type="region of interest" description="Disordered" evidence="2">
    <location>
        <begin position="195"/>
        <end position="229"/>
    </location>
</feature>
<dbReference type="PANTHER" id="PTHR48258:SF6">
    <property type="entry name" value="LEUCINE-RICH REPEAT DOMAIN, L DOMAIN-CONTAINING PROTEIN"/>
    <property type="match status" value="1"/>
</dbReference>
<dbReference type="InterPro" id="IPR025312">
    <property type="entry name" value="DUF4216"/>
</dbReference>
<evidence type="ECO:0000256" key="1">
    <source>
        <dbReference type="SAM" id="Coils"/>
    </source>
</evidence>
<sequence length="229" mass="27147">MVCTTHNRVELYSGCIVNGVRYNIEERDKRHITQNCGLVVDGEHENATVDFYGILKDVIQLKYMFNYQTVLFKCDWFDTNVKKKRIQKDYNYTCIDVSHKWYESDPYILAIQAHQVFYVNDHKFGSSWKVVQKIQHRPIWDVPEIEEEVEEQEEIVETTILEVEEEELEDHQFHREDVEAQTLDPDVVDVVFSNQNDDIDDVNEDETLINYNNDDEEMVPNNDDSDIDV</sequence>
<dbReference type="AlphaFoldDB" id="A0AAD9WJU8"/>
<accession>A0AAD9WJU8</accession>
<feature type="coiled-coil region" evidence="1">
    <location>
        <begin position="146"/>
        <end position="181"/>
    </location>
</feature>
<gene>
    <name evidence="4" type="ORF">Ddye_028601</name>
</gene>
<feature type="compositionally biased region" description="Acidic residues" evidence="2">
    <location>
        <begin position="197"/>
        <end position="229"/>
    </location>
</feature>
<comment type="caution">
    <text evidence="4">The sequence shown here is derived from an EMBL/GenBank/DDBJ whole genome shotgun (WGS) entry which is preliminary data.</text>
</comment>
<evidence type="ECO:0000313" key="5">
    <source>
        <dbReference type="Proteomes" id="UP001280121"/>
    </source>
</evidence>
<evidence type="ECO:0000259" key="3">
    <source>
        <dbReference type="Pfam" id="PF13952"/>
    </source>
</evidence>
<keyword evidence="5" id="KW-1185">Reference proteome</keyword>
<dbReference type="Pfam" id="PF13952">
    <property type="entry name" value="DUF4216"/>
    <property type="match status" value="1"/>
</dbReference>
<dbReference type="EMBL" id="JANJYI010000009">
    <property type="protein sequence ID" value="KAK2633809.1"/>
    <property type="molecule type" value="Genomic_DNA"/>
</dbReference>
<feature type="domain" description="DUF4216" evidence="3">
    <location>
        <begin position="59"/>
        <end position="131"/>
    </location>
</feature>
<keyword evidence="1" id="KW-0175">Coiled coil</keyword>
<proteinExistence type="predicted"/>
<evidence type="ECO:0000256" key="2">
    <source>
        <dbReference type="SAM" id="MobiDB-lite"/>
    </source>
</evidence>
<evidence type="ECO:0000313" key="4">
    <source>
        <dbReference type="EMBL" id="KAK2633809.1"/>
    </source>
</evidence>
<organism evidence="4 5">
    <name type="scientific">Dipteronia dyeriana</name>
    <dbReference type="NCBI Taxonomy" id="168575"/>
    <lineage>
        <taxon>Eukaryota</taxon>
        <taxon>Viridiplantae</taxon>
        <taxon>Streptophyta</taxon>
        <taxon>Embryophyta</taxon>
        <taxon>Tracheophyta</taxon>
        <taxon>Spermatophyta</taxon>
        <taxon>Magnoliopsida</taxon>
        <taxon>eudicotyledons</taxon>
        <taxon>Gunneridae</taxon>
        <taxon>Pentapetalae</taxon>
        <taxon>rosids</taxon>
        <taxon>malvids</taxon>
        <taxon>Sapindales</taxon>
        <taxon>Sapindaceae</taxon>
        <taxon>Hippocastanoideae</taxon>
        <taxon>Acereae</taxon>
        <taxon>Dipteronia</taxon>
    </lineage>
</organism>
<dbReference type="Proteomes" id="UP001280121">
    <property type="component" value="Unassembled WGS sequence"/>
</dbReference>